<dbReference type="InterPro" id="IPR006925">
    <property type="entry name" value="Vps16_C"/>
</dbReference>
<dbReference type="PIRSF" id="PIRSF007949">
    <property type="entry name" value="VPS16"/>
    <property type="match status" value="1"/>
</dbReference>
<dbReference type="GO" id="GO:0006886">
    <property type="term" value="P:intracellular protein transport"/>
    <property type="evidence" value="ECO:0007669"/>
    <property type="project" value="InterPro"/>
</dbReference>
<dbReference type="AlphaFoldDB" id="A0AAF0EQT5"/>
<comment type="function">
    <text evidence="2">Essential for vacuolar protein sorting. Required for vacuole biogenesis, stability and to maintain vacuole morphology.</text>
</comment>
<keyword evidence="6" id="KW-1185">Reference proteome</keyword>
<keyword evidence="2" id="KW-0653">Protein transport</keyword>
<organism evidence="5 6">
    <name type="scientific">Malassezia cuniculi</name>
    <dbReference type="NCBI Taxonomy" id="948313"/>
    <lineage>
        <taxon>Eukaryota</taxon>
        <taxon>Fungi</taxon>
        <taxon>Dikarya</taxon>
        <taxon>Basidiomycota</taxon>
        <taxon>Ustilaginomycotina</taxon>
        <taxon>Malasseziomycetes</taxon>
        <taxon>Malasseziales</taxon>
        <taxon>Malasseziaceae</taxon>
        <taxon>Malassezia</taxon>
    </lineage>
</organism>
<evidence type="ECO:0000313" key="5">
    <source>
        <dbReference type="EMBL" id="WFD33395.1"/>
    </source>
</evidence>
<dbReference type="GO" id="GO:0005768">
    <property type="term" value="C:endosome"/>
    <property type="evidence" value="ECO:0007669"/>
    <property type="project" value="UniProtKB-ARBA"/>
</dbReference>
<dbReference type="PANTHER" id="PTHR12811:SF0">
    <property type="entry name" value="VACUOLAR PROTEIN SORTING-ASSOCIATED PROTEIN 16 HOMOLOG"/>
    <property type="match status" value="1"/>
</dbReference>
<evidence type="ECO:0000256" key="1">
    <source>
        <dbReference type="ARBA" id="ARBA00009250"/>
    </source>
</evidence>
<evidence type="ECO:0000259" key="4">
    <source>
        <dbReference type="Pfam" id="PF04841"/>
    </source>
</evidence>
<feature type="domain" description="Vps16 N-terminal" evidence="4">
    <location>
        <begin position="7"/>
        <end position="117"/>
    </location>
</feature>
<dbReference type="SUPFAM" id="SSF82171">
    <property type="entry name" value="DPP6 N-terminal domain-like"/>
    <property type="match status" value="1"/>
</dbReference>
<evidence type="ECO:0000259" key="3">
    <source>
        <dbReference type="Pfam" id="PF04840"/>
    </source>
</evidence>
<dbReference type="InterPro" id="IPR006926">
    <property type="entry name" value="Vps16_N"/>
</dbReference>
<dbReference type="GO" id="GO:0003779">
    <property type="term" value="F:actin binding"/>
    <property type="evidence" value="ECO:0007669"/>
    <property type="project" value="TreeGrafter"/>
</dbReference>
<dbReference type="Pfam" id="PF04840">
    <property type="entry name" value="Vps16_C"/>
    <property type="match status" value="1"/>
</dbReference>
<dbReference type="Proteomes" id="UP001219933">
    <property type="component" value="Chromosome 1"/>
</dbReference>
<proteinExistence type="inferred from homology"/>
<dbReference type="Pfam" id="PF04841">
    <property type="entry name" value="Vps16_N"/>
    <property type="match status" value="2"/>
</dbReference>
<dbReference type="GO" id="GO:0030897">
    <property type="term" value="C:HOPS complex"/>
    <property type="evidence" value="ECO:0007669"/>
    <property type="project" value="TreeGrafter"/>
</dbReference>
<dbReference type="PANTHER" id="PTHR12811">
    <property type="entry name" value="VACUOLAR PROTEIN SORTING VPS16"/>
    <property type="match status" value="1"/>
</dbReference>
<evidence type="ECO:0000313" key="6">
    <source>
        <dbReference type="Proteomes" id="UP001219933"/>
    </source>
</evidence>
<dbReference type="EMBL" id="CP119877">
    <property type="protein sequence ID" value="WFD33395.1"/>
    <property type="molecule type" value="Genomic_DNA"/>
</dbReference>
<name>A0AAF0EQT5_9BASI</name>
<dbReference type="Gene3D" id="1.10.150.780">
    <property type="entry name" value="Vps16, C-terminal region"/>
    <property type="match status" value="1"/>
</dbReference>
<keyword evidence="2" id="KW-0813">Transport</keyword>
<evidence type="ECO:0000256" key="2">
    <source>
        <dbReference type="PIRNR" id="PIRNR007949"/>
    </source>
</evidence>
<protein>
    <recommendedName>
        <fullName evidence="2">Probable vacuolar protein sorting-associated protein 16 homolog</fullName>
    </recommendedName>
</protein>
<gene>
    <name evidence="5" type="primary">vps16</name>
    <name evidence="5" type="ORF">MCUN1_000208</name>
</gene>
<feature type="domain" description="Vps16 C-terminal" evidence="3">
    <location>
        <begin position="549"/>
        <end position="827"/>
    </location>
</feature>
<dbReference type="GO" id="GO:0016197">
    <property type="term" value="P:endosomal transport"/>
    <property type="evidence" value="ECO:0007669"/>
    <property type="project" value="TreeGrafter"/>
</dbReference>
<dbReference type="InterPro" id="IPR038132">
    <property type="entry name" value="Vps16_C_sf"/>
</dbReference>
<feature type="domain" description="Vps16 N-terminal" evidence="4">
    <location>
        <begin position="235"/>
        <end position="441"/>
    </location>
</feature>
<accession>A0AAF0EQT5</accession>
<comment type="similarity">
    <text evidence="1 2">Belongs to the VPS16 family.</text>
</comment>
<dbReference type="GO" id="GO:0042144">
    <property type="term" value="P:vacuole fusion, non-autophagic"/>
    <property type="evidence" value="ECO:0007669"/>
    <property type="project" value="TreeGrafter"/>
</dbReference>
<sequence>MLEPWRPSADWHQLSDTLYRRTRQYELAWPHTRLDEFLVAVSSSGSLIALVRDPGQFVAVRDEGALLPQIRVYTGAGQLLETIPWENGGVIVAIGFTWRDELAVVLDDGHVLLYALLEPCPALSDANAHEATPSTHYRRFELGSDATDVGINSARVLPTRIVACTHGGSFVDWELPGVHEDVTPSPWNPPAGSSAPVALPQISEPPLSWTAAGPSTAGGGTTTVLAATKDALLSISADEVTDLYMPDKYAAVRISPSGRLLALVTRDARLIVVGADLTRRLREWSIPQKGTGGIADTGARAIEWCGDNVVALAWTSELALVGPDSAPLVLPLVGTAHIQGDAGGLRVVSADAHEYIEPVQTASANALRPGSTHPAAILLEASHQAHQSDPHAYEAVRAIEGELASAVDTCVAAAAVEWEAHSQRTLLKAALFGKAFLDAYDSKVLLETARNLRVLNAVRDYSVGIPANMLDTDALLYRLSMRHMHLMAVRICAFLGRSAESVLQHWARTKIAYSRPTALQVASTDALAHSEEQLANTIISRFKSSGSVCYADIAWTAWQAGRARLATLLVEHEVRAVDQVPLLLRMREHRRALNTAVASGDTDLIYHVLFRLREQLASGDFFRYIHAAASEATDVLAPNSVYRTLAADLLEVYALEQDRELARDYYFQDDRREALAMMDVNARHGGSGGAAADLEDRIASLRSAAKHFGDARARAAEVKQCEDEASLLGFQSALEKEIGGLSLTGLSLVATIKVCIQKRLDRQADRLRSEFRVSDKRMSYIRIAALADAHDYAALRELSLKRSSIGYLPFVRQLVNAGALDEACTYYLYPTVPERRAKEA</sequence>
<dbReference type="InterPro" id="IPR016534">
    <property type="entry name" value="VPS16"/>
</dbReference>
<reference evidence="5" key="1">
    <citation type="submission" date="2023-03" db="EMBL/GenBank/DDBJ databases">
        <title>Mating type loci evolution in Malassezia.</title>
        <authorList>
            <person name="Coelho M.A."/>
        </authorList>
    </citation>
    <scope>NUCLEOTIDE SEQUENCE</scope>
    <source>
        <strain evidence="5">CBS 11721</strain>
    </source>
</reference>